<dbReference type="Proteomes" id="UP000033140">
    <property type="component" value="Unassembled WGS sequence"/>
</dbReference>
<protein>
    <submittedName>
        <fullName evidence="1">Uncharacterized protein</fullName>
    </submittedName>
</protein>
<keyword evidence="2" id="KW-1185">Reference proteome</keyword>
<sequence length="156" mass="17771">MVLGLGQLQQRRLAEFPTSNLTGFLAGSRGRLFWATDNICIRDQKAAVIITMSAPGTRTPAQERYTRRILKIRPPNLQMRRLKIGTYVVTAALGVFCVMSADYNVDSFGRDGERLDHCFSSIQRWAQQKKEEFFTLSEEDKLNLKLAQEKSEKSKP</sequence>
<dbReference type="AlphaFoldDB" id="A0A0E9NA13"/>
<name>A0A0E9NA13_SAICN</name>
<proteinExistence type="predicted"/>
<reference evidence="1 2" key="1">
    <citation type="journal article" date="2011" name="J. Gen. Appl. Microbiol.">
        <title>Draft genome sequencing of the enigmatic yeast Saitoella complicata.</title>
        <authorList>
            <person name="Nishida H."/>
            <person name="Hamamoto M."/>
            <person name="Sugiyama J."/>
        </authorList>
    </citation>
    <scope>NUCLEOTIDE SEQUENCE [LARGE SCALE GENOMIC DNA]</scope>
    <source>
        <strain evidence="1 2">NRRL Y-17804</strain>
    </source>
</reference>
<evidence type="ECO:0000313" key="2">
    <source>
        <dbReference type="Proteomes" id="UP000033140"/>
    </source>
</evidence>
<reference evidence="1 2" key="3">
    <citation type="journal article" date="2015" name="Genome Announc.">
        <title>Draft Genome Sequence of the Archiascomycetous Yeast Saitoella complicata.</title>
        <authorList>
            <person name="Yamauchi K."/>
            <person name="Kondo S."/>
            <person name="Hamamoto M."/>
            <person name="Takahashi Y."/>
            <person name="Ogura Y."/>
            <person name="Hayashi T."/>
            <person name="Nishida H."/>
        </authorList>
    </citation>
    <scope>NUCLEOTIDE SEQUENCE [LARGE SCALE GENOMIC DNA]</scope>
    <source>
        <strain evidence="1 2">NRRL Y-17804</strain>
    </source>
</reference>
<dbReference type="EMBL" id="BACD03000003">
    <property type="protein sequence ID" value="GAO46245.1"/>
    <property type="molecule type" value="Genomic_DNA"/>
</dbReference>
<accession>A0A0E9NA13</accession>
<evidence type="ECO:0000313" key="1">
    <source>
        <dbReference type="EMBL" id="GAO46245.1"/>
    </source>
</evidence>
<reference evidence="1 2" key="2">
    <citation type="journal article" date="2014" name="J. Gen. Appl. Microbiol.">
        <title>The early diverging ascomycetous budding yeast Saitoella complicata has three histone deacetylases belonging to the Clr6, Hos2, and Rpd3 lineages.</title>
        <authorList>
            <person name="Nishida H."/>
            <person name="Matsumoto T."/>
            <person name="Kondo S."/>
            <person name="Hamamoto M."/>
            <person name="Yoshikawa H."/>
        </authorList>
    </citation>
    <scope>NUCLEOTIDE SEQUENCE [LARGE SCALE GENOMIC DNA]</scope>
    <source>
        <strain evidence="1 2">NRRL Y-17804</strain>
    </source>
</reference>
<organism evidence="1 2">
    <name type="scientific">Saitoella complicata (strain BCRC 22490 / CBS 7301 / JCM 7358 / NBRC 10748 / NRRL Y-17804)</name>
    <dbReference type="NCBI Taxonomy" id="698492"/>
    <lineage>
        <taxon>Eukaryota</taxon>
        <taxon>Fungi</taxon>
        <taxon>Dikarya</taxon>
        <taxon>Ascomycota</taxon>
        <taxon>Taphrinomycotina</taxon>
        <taxon>Taphrinomycotina incertae sedis</taxon>
        <taxon>Saitoella</taxon>
    </lineage>
</organism>
<comment type="caution">
    <text evidence="1">The sequence shown here is derived from an EMBL/GenBank/DDBJ whole genome shotgun (WGS) entry which is preliminary data.</text>
</comment>
<gene>
    <name evidence="1" type="ORF">G7K_0480-t1</name>
</gene>